<feature type="transmembrane region" description="Helical" evidence="2">
    <location>
        <begin position="1010"/>
        <end position="1027"/>
    </location>
</feature>
<feature type="transmembrane region" description="Helical" evidence="2">
    <location>
        <begin position="1270"/>
        <end position="1289"/>
    </location>
</feature>
<feature type="transmembrane region" description="Helical" evidence="2">
    <location>
        <begin position="374"/>
        <end position="393"/>
    </location>
</feature>
<feature type="transmembrane region" description="Helical" evidence="2">
    <location>
        <begin position="474"/>
        <end position="494"/>
    </location>
</feature>
<evidence type="ECO:0000313" key="3">
    <source>
        <dbReference type="EMBL" id="RNL87447.1"/>
    </source>
</evidence>
<sequence>MSTPNAGPSPACPRCGDSATAPCETCEEARLAQTTAELENVRARIQVLDRERSSLEHHHDELLARYQRHHRRLHELRDAAALAPRPPSERETQAHETPTERPVSAGAHEAGRAPPRPTPSATRVAVRRLREISTRSVQNLLLTLGGLLLAISLTVFTVVSWGDLGLAARASVLGTLTALVGYCPRPLLRHDMRATAETLASLAALLLVLDAFAVWTMVGTEPNPGFTAGALVAVAAVLAGYPAVLTRGLAVAPSAPRVAALLLAQPVPLLAALSLSQPLDRELAITPALLLTCVGNALLLTTVRGGYPRALARHLSAATWTLGLIAGLRVLGLRTVLLDEPLLAWWPFAMLVLAGGAMLLDARNRVSRPGRESALAAATASWIVAAPATVDVLLGTTRWVPPVWALATLVAAVVLWLPTARTPGPTYTGAVSLGLVGWFGIPALGSLGDQLRWAFTPWEGRVAPAPVFDPDPTATVTLLATAAGAMALSAPAAVRSPERRGDLLGRPAIATGALAVVLGAQWLPHPGTVTVLVATTVALVATAIAVARGPAGRDAPEEPVPAWRARLGRTGMGAAGVVTVLAVSGALAAPATTIPTLATLLLAASTAAWVPRTPASLCRAVTVAAVLAATGLVVAGGLALSAGWGALMLSTLAVAGLTAALGGWLGVANHRSDQVRALGVAALAPMFTAWGVALPGGTHLFALALGLSALGLALGVGAIFLLLDAQGILYSPREITRWPDAADVGLARDRPTGRAKERVGRLLSAGALLAGTGTLVLVVDVFVRAVQVPLARFLSPWPVEVSTATPVLAVESTVPLALPAYGVAVFALLLLAAVARGRGAAGAVALAGGGIAVPLALASLAVPPTVVLTALVGTALTQLVVAGRHPGAPGRAALGTGVLLGVLATGWSLAAPGHTVVTLVALALGSALAAASASGPARRENPLVSGSLAFLTTIMVGATVLTGYVALPHAGVTTDPRWLPFLGLAVAGCASAACWLPWLANRLEQRTETGTAGIVLVVVSLATGIGAHQTLELVAAASALVLATLALVTNRYAATILALLTLVGAVVEALAPWARVMGGPYGWLVAPWSSHGRPWAATEVLSPFGSSEPVDPLLIPVLVFGAAVTLLLTWVWSATREVARARLGYATATLAVPVLGPVAAALDVNFGLALGWLLLVVASLLAAAAWNRSDRLATLCGGLALWPATMALAWALVTQATTLGTLLAVGMLAGTYPTLGRSVAVTAGSTVTATLTMGAFAVTLLLALGQPAEVAALALVAVIAGGAATVGAVRLPRPVTLAIECSLAGLSVVAVGLTLSAPDRLELTSVALATLGVTALASAPRRERGWLGPVGAGLLLGALWVLLGWLRITAPEPYLVVPALAALVLGWNWRHRHRMGTAGENRPVAPGLPRSWLAYGPGLALAMLPSLGVILLAEDGGPLRPASLVAASLAATLIGGWRRLQAPLFTGAAVLLVVGAHASGGYVTDLVLRMDRWIPVAVVGLLLLAVGARFERTLRDVRRLGHAIRTMD</sequence>
<feature type="transmembrane region" description="Helical" evidence="2">
    <location>
        <begin position="978"/>
        <end position="998"/>
    </location>
</feature>
<feature type="transmembrane region" description="Helical" evidence="2">
    <location>
        <begin position="399"/>
        <end position="417"/>
    </location>
</feature>
<comment type="caution">
    <text evidence="3">The sequence shown here is derived from an EMBL/GenBank/DDBJ whole genome shotgun (WGS) entry which is preliminary data.</text>
</comment>
<dbReference type="OrthoDB" id="3416299at2"/>
<feature type="transmembrane region" description="Helical" evidence="2">
    <location>
        <begin position="675"/>
        <end position="694"/>
    </location>
</feature>
<feature type="transmembrane region" description="Helical" evidence="2">
    <location>
        <begin position="503"/>
        <end position="523"/>
    </location>
</feature>
<feature type="transmembrane region" description="Helical" evidence="2">
    <location>
        <begin position="1166"/>
        <end position="1185"/>
    </location>
</feature>
<protein>
    <submittedName>
        <fullName evidence="3">Uncharacterized protein</fullName>
    </submittedName>
</protein>
<feature type="transmembrane region" description="Helical" evidence="2">
    <location>
        <begin position="167"/>
        <end position="187"/>
    </location>
</feature>
<dbReference type="EMBL" id="RJMB01000001">
    <property type="protein sequence ID" value="RNL87447.1"/>
    <property type="molecule type" value="Genomic_DNA"/>
</dbReference>
<feature type="transmembrane region" description="Helical" evidence="2">
    <location>
        <begin position="224"/>
        <end position="246"/>
    </location>
</feature>
<feature type="region of interest" description="Disordered" evidence="1">
    <location>
        <begin position="1"/>
        <end position="21"/>
    </location>
</feature>
<feature type="transmembrane region" description="Helical" evidence="2">
    <location>
        <begin position="1412"/>
        <end position="1433"/>
    </location>
</feature>
<feature type="transmembrane region" description="Helical" evidence="2">
    <location>
        <begin position="429"/>
        <end position="448"/>
    </location>
</feature>
<feature type="transmembrane region" description="Helical" evidence="2">
    <location>
        <begin position="1219"/>
        <end position="1235"/>
    </location>
</feature>
<accession>A0A3N0EI85</accession>
<dbReference type="Proteomes" id="UP000269198">
    <property type="component" value="Unassembled WGS sequence"/>
</dbReference>
<feature type="transmembrane region" description="Helical" evidence="2">
    <location>
        <begin position="617"/>
        <end position="640"/>
    </location>
</feature>
<feature type="transmembrane region" description="Helical" evidence="2">
    <location>
        <begin position="762"/>
        <end position="783"/>
    </location>
</feature>
<evidence type="ECO:0000313" key="4">
    <source>
        <dbReference type="Proteomes" id="UP000269198"/>
    </source>
</evidence>
<feature type="transmembrane region" description="Helical" evidence="2">
    <location>
        <begin position="1464"/>
        <end position="1481"/>
    </location>
</feature>
<feature type="compositionally biased region" description="Basic and acidic residues" evidence="1">
    <location>
        <begin position="87"/>
        <end position="99"/>
    </location>
</feature>
<feature type="transmembrane region" description="Helical" evidence="2">
    <location>
        <begin position="1056"/>
        <end position="1074"/>
    </location>
</feature>
<evidence type="ECO:0000256" key="2">
    <source>
        <dbReference type="SAM" id="Phobius"/>
    </source>
</evidence>
<keyword evidence="2" id="KW-0812">Transmembrane</keyword>
<dbReference type="InterPro" id="IPR058062">
    <property type="entry name" value="SCO7613_C"/>
</dbReference>
<feature type="transmembrane region" description="Helical" evidence="2">
    <location>
        <begin position="892"/>
        <end position="910"/>
    </location>
</feature>
<feature type="transmembrane region" description="Helical" evidence="2">
    <location>
        <begin position="593"/>
        <end position="610"/>
    </location>
</feature>
<organism evidence="3 4">
    <name type="scientific">Halostreptopolyspora alba</name>
    <dbReference type="NCBI Taxonomy" id="2487137"/>
    <lineage>
        <taxon>Bacteria</taxon>
        <taxon>Bacillati</taxon>
        <taxon>Actinomycetota</taxon>
        <taxon>Actinomycetes</taxon>
        <taxon>Streptosporangiales</taxon>
        <taxon>Nocardiopsidaceae</taxon>
        <taxon>Halostreptopolyspora</taxon>
    </lineage>
</organism>
<feature type="transmembrane region" description="Helical" evidence="2">
    <location>
        <begin position="567"/>
        <end position="587"/>
    </location>
</feature>
<feature type="transmembrane region" description="Helical" evidence="2">
    <location>
        <begin position="1247"/>
        <end position="1264"/>
    </location>
</feature>
<feature type="transmembrane region" description="Helical" evidence="2">
    <location>
        <begin position="1439"/>
        <end position="1457"/>
    </location>
</feature>
<feature type="transmembrane region" description="Helical" evidence="2">
    <location>
        <begin position="1296"/>
        <end position="1315"/>
    </location>
</feature>
<dbReference type="RefSeq" id="WP_123199312.1">
    <property type="nucleotide sequence ID" value="NZ_RJMB01000001.1"/>
</dbReference>
<feature type="transmembrane region" description="Helical" evidence="2">
    <location>
        <begin position="343"/>
        <end position="362"/>
    </location>
</feature>
<feature type="transmembrane region" description="Helical" evidence="2">
    <location>
        <begin position="1321"/>
        <end position="1339"/>
    </location>
</feature>
<evidence type="ECO:0000256" key="1">
    <source>
        <dbReference type="SAM" id="MobiDB-lite"/>
    </source>
</evidence>
<keyword evidence="4" id="KW-1185">Reference proteome</keyword>
<feature type="transmembrane region" description="Helical" evidence="2">
    <location>
        <begin position="1143"/>
        <end position="1160"/>
    </location>
</feature>
<keyword evidence="2" id="KW-1133">Transmembrane helix</keyword>
<feature type="transmembrane region" description="Helical" evidence="2">
    <location>
        <begin position="947"/>
        <end position="966"/>
    </location>
</feature>
<feature type="transmembrane region" description="Helical" evidence="2">
    <location>
        <begin position="199"/>
        <end position="218"/>
    </location>
</feature>
<feature type="transmembrane region" description="Helical" evidence="2">
    <location>
        <begin position="866"/>
        <end position="883"/>
    </location>
</feature>
<keyword evidence="2" id="KW-0472">Membrane</keyword>
<proteinExistence type="predicted"/>
<feature type="transmembrane region" description="Helical" evidence="2">
    <location>
        <begin position="140"/>
        <end position="161"/>
    </location>
</feature>
<reference evidence="3 4" key="1">
    <citation type="submission" date="2018-11" db="EMBL/GenBank/DDBJ databases">
        <title>The genome draft of YIM 96095.</title>
        <authorList>
            <person name="Tang S.-K."/>
            <person name="Chunyu W.-X."/>
            <person name="Feng Y.-Z."/>
        </authorList>
    </citation>
    <scope>NUCLEOTIDE SEQUENCE [LARGE SCALE GENOMIC DNA]</scope>
    <source>
        <strain evidence="3 4">YIM 96095</strain>
    </source>
</reference>
<feature type="transmembrane region" description="Helical" evidence="2">
    <location>
        <begin position="1493"/>
        <end position="1510"/>
    </location>
</feature>
<feature type="transmembrane region" description="Helical" evidence="2">
    <location>
        <begin position="646"/>
        <end position="668"/>
    </location>
</feature>
<feature type="transmembrane region" description="Helical" evidence="2">
    <location>
        <begin position="1374"/>
        <end position="1391"/>
    </location>
</feature>
<feature type="transmembrane region" description="Helical" evidence="2">
    <location>
        <begin position="1033"/>
        <end position="1049"/>
    </location>
</feature>
<feature type="transmembrane region" description="Helical" evidence="2">
    <location>
        <begin position="283"/>
        <end position="303"/>
    </location>
</feature>
<name>A0A3N0EI85_9ACTN</name>
<feature type="transmembrane region" description="Helical" evidence="2">
    <location>
        <begin position="916"/>
        <end position="935"/>
    </location>
</feature>
<feature type="transmembrane region" description="Helical" evidence="2">
    <location>
        <begin position="529"/>
        <end position="547"/>
    </location>
</feature>
<dbReference type="NCBIfam" id="NF047321">
    <property type="entry name" value="SCO7613_CTERM"/>
    <property type="match status" value="1"/>
</dbReference>
<feature type="transmembrane region" description="Helical" evidence="2">
    <location>
        <begin position="1192"/>
        <end position="1213"/>
    </location>
</feature>
<feature type="transmembrane region" description="Helical" evidence="2">
    <location>
        <begin position="841"/>
        <end position="860"/>
    </location>
</feature>
<feature type="transmembrane region" description="Helical" evidence="2">
    <location>
        <begin position="315"/>
        <end position="337"/>
    </location>
</feature>
<feature type="transmembrane region" description="Helical" evidence="2">
    <location>
        <begin position="700"/>
        <end position="723"/>
    </location>
</feature>
<feature type="transmembrane region" description="Helical" evidence="2">
    <location>
        <begin position="1113"/>
        <end position="1131"/>
    </location>
</feature>
<feature type="region of interest" description="Disordered" evidence="1">
    <location>
        <begin position="78"/>
        <end position="124"/>
    </location>
</feature>
<feature type="transmembrane region" description="Helical" evidence="2">
    <location>
        <begin position="258"/>
        <end position="277"/>
    </location>
</feature>
<feature type="transmembrane region" description="Helical" evidence="2">
    <location>
        <begin position="1346"/>
        <end position="1368"/>
    </location>
</feature>
<gene>
    <name evidence="3" type="ORF">EFW17_01130</name>
</gene>
<feature type="transmembrane region" description="Helical" evidence="2">
    <location>
        <begin position="816"/>
        <end position="834"/>
    </location>
</feature>